<protein>
    <submittedName>
        <fullName evidence="2">MDR family oxidoreductase</fullName>
        <ecNumber evidence="2">1.-.-.-</ecNumber>
    </submittedName>
</protein>
<dbReference type="InterPro" id="IPR014188">
    <property type="entry name" value="Acrylyl-CoA_reductase_AcuI"/>
</dbReference>
<proteinExistence type="predicted"/>
<comment type="caution">
    <text evidence="2">The sequence shown here is derived from an EMBL/GenBank/DDBJ whole genome shotgun (WGS) entry which is preliminary data.</text>
</comment>
<dbReference type="Pfam" id="PF08240">
    <property type="entry name" value="ADH_N"/>
    <property type="match status" value="1"/>
</dbReference>
<dbReference type="EC" id="1.-.-.-" evidence="2"/>
<reference evidence="2 3" key="1">
    <citation type="submission" date="2024-04" db="EMBL/GenBank/DDBJ databases">
        <title>A novel species isolated from cricket.</title>
        <authorList>
            <person name="Wang H.-C."/>
        </authorList>
    </citation>
    <scope>NUCLEOTIDE SEQUENCE [LARGE SCALE GENOMIC DNA]</scope>
    <source>
        <strain evidence="2 3">WL0021</strain>
    </source>
</reference>
<evidence type="ECO:0000313" key="2">
    <source>
        <dbReference type="EMBL" id="MEN3930269.1"/>
    </source>
</evidence>
<keyword evidence="2" id="KW-0251">Elongation factor</keyword>
<dbReference type="InterPro" id="IPR013154">
    <property type="entry name" value="ADH-like_N"/>
</dbReference>
<keyword evidence="2" id="KW-0648">Protein biosynthesis</keyword>
<dbReference type="Proteomes" id="UP001418637">
    <property type="component" value="Unassembled WGS sequence"/>
</dbReference>
<dbReference type="NCBIfam" id="TIGR02823">
    <property type="entry name" value="oxido_YhdH"/>
    <property type="match status" value="1"/>
</dbReference>
<dbReference type="InterPro" id="IPR036291">
    <property type="entry name" value="NAD(P)-bd_dom_sf"/>
</dbReference>
<name>A0ABV0BHA1_9HYPH</name>
<gene>
    <name evidence="2" type="ORF">WJT86_04230</name>
</gene>
<dbReference type="InterPro" id="IPR051397">
    <property type="entry name" value="Zn-ADH-like_protein"/>
</dbReference>
<dbReference type="GO" id="GO:0003746">
    <property type="term" value="F:translation elongation factor activity"/>
    <property type="evidence" value="ECO:0007669"/>
    <property type="project" value="UniProtKB-KW"/>
</dbReference>
<dbReference type="SUPFAM" id="SSF50129">
    <property type="entry name" value="GroES-like"/>
    <property type="match status" value="1"/>
</dbReference>
<feature type="domain" description="Enoyl reductase (ER)" evidence="1">
    <location>
        <begin position="16"/>
        <end position="326"/>
    </location>
</feature>
<dbReference type="Pfam" id="PF00107">
    <property type="entry name" value="ADH_zinc_N"/>
    <property type="match status" value="1"/>
</dbReference>
<dbReference type="CDD" id="cd08288">
    <property type="entry name" value="MDR_yhdh"/>
    <property type="match status" value="1"/>
</dbReference>
<evidence type="ECO:0000259" key="1">
    <source>
        <dbReference type="SMART" id="SM00829"/>
    </source>
</evidence>
<dbReference type="InterPro" id="IPR020843">
    <property type="entry name" value="ER"/>
</dbReference>
<dbReference type="Gene3D" id="3.40.50.720">
    <property type="entry name" value="NAD(P)-binding Rossmann-like Domain"/>
    <property type="match status" value="1"/>
</dbReference>
<keyword evidence="2" id="KW-0560">Oxidoreductase</keyword>
<dbReference type="SMART" id="SM00829">
    <property type="entry name" value="PKS_ER"/>
    <property type="match status" value="1"/>
</dbReference>
<dbReference type="RefSeq" id="WP_346336231.1">
    <property type="nucleotide sequence ID" value="NZ_JBBYXI010000001.1"/>
</dbReference>
<dbReference type="PANTHER" id="PTHR43677:SF1">
    <property type="entry name" value="ACRYLYL-COA REDUCTASE ACUI-RELATED"/>
    <property type="match status" value="1"/>
</dbReference>
<accession>A0ABV0BHA1</accession>
<dbReference type="InterPro" id="IPR013149">
    <property type="entry name" value="ADH-like_C"/>
</dbReference>
<keyword evidence="3" id="KW-1185">Reference proteome</keyword>
<evidence type="ECO:0000313" key="3">
    <source>
        <dbReference type="Proteomes" id="UP001418637"/>
    </source>
</evidence>
<dbReference type="Gene3D" id="3.90.180.10">
    <property type="entry name" value="Medium-chain alcohol dehydrogenases, catalytic domain"/>
    <property type="match status" value="1"/>
</dbReference>
<dbReference type="GO" id="GO:0016491">
    <property type="term" value="F:oxidoreductase activity"/>
    <property type="evidence" value="ECO:0007669"/>
    <property type="project" value="UniProtKB-KW"/>
</dbReference>
<dbReference type="PANTHER" id="PTHR43677">
    <property type="entry name" value="SHORT-CHAIN DEHYDROGENASE/REDUCTASE"/>
    <property type="match status" value="1"/>
</dbReference>
<sequence>MSTDTFKALVVNQVEGQNKVSIEKWTDANLSEGDVLVDVEYSSFNYKDGLALAGLNSILRKFPIVPGIDYAGTVRSSENSKFKAGDKVILTGWGVGERWSGGFAQRARAKSEWLIKLPEGMTTKQAMAIGTAGLTAMLSVMALERYGITPNSDILVSGAAGGVGSVAVRLLSRKGYRVHALTGRPEQADFLKSLGATALVDRATMSAKGRPLQAEQWDGAIDVAGGEMLVNILASLRYGGAVAACGLAASLDLPATMFPFILRNIALLGVDSVMCPLEQRHEAWTRLNAELTEQDFAALTTEVELEAVPALAKDILAGQVRGRTVVKL</sequence>
<dbReference type="EMBL" id="JBBYXI010000001">
    <property type="protein sequence ID" value="MEN3930269.1"/>
    <property type="molecule type" value="Genomic_DNA"/>
</dbReference>
<dbReference type="SUPFAM" id="SSF51735">
    <property type="entry name" value="NAD(P)-binding Rossmann-fold domains"/>
    <property type="match status" value="1"/>
</dbReference>
<organism evidence="2 3">
    <name type="scientific">Hohaiivirga grylli</name>
    <dbReference type="NCBI Taxonomy" id="3133970"/>
    <lineage>
        <taxon>Bacteria</taxon>
        <taxon>Pseudomonadati</taxon>
        <taxon>Pseudomonadota</taxon>
        <taxon>Alphaproteobacteria</taxon>
        <taxon>Hyphomicrobiales</taxon>
        <taxon>Methylobacteriaceae</taxon>
        <taxon>Hohaiivirga</taxon>
    </lineage>
</organism>
<dbReference type="InterPro" id="IPR011032">
    <property type="entry name" value="GroES-like_sf"/>
</dbReference>